<dbReference type="CDD" id="cd00756">
    <property type="entry name" value="MoaE"/>
    <property type="match status" value="1"/>
</dbReference>
<evidence type="ECO:0000313" key="1">
    <source>
        <dbReference type="EMBL" id="OGG48453.1"/>
    </source>
</evidence>
<dbReference type="Pfam" id="PF02391">
    <property type="entry name" value="MoaE"/>
    <property type="match status" value="1"/>
</dbReference>
<accession>A0A1F6CGU1</accession>
<reference evidence="1 2" key="1">
    <citation type="journal article" date="2016" name="Nat. Commun.">
        <title>Thousands of microbial genomes shed light on interconnected biogeochemical processes in an aquifer system.</title>
        <authorList>
            <person name="Anantharaman K."/>
            <person name="Brown C.T."/>
            <person name="Hug L.A."/>
            <person name="Sharon I."/>
            <person name="Castelle C.J."/>
            <person name="Probst A.J."/>
            <person name="Thomas B.C."/>
            <person name="Singh A."/>
            <person name="Wilkins M.J."/>
            <person name="Karaoz U."/>
            <person name="Brodie E.L."/>
            <person name="Williams K.H."/>
            <person name="Hubbard S.S."/>
            <person name="Banfield J.F."/>
        </authorList>
    </citation>
    <scope>NUCLEOTIDE SEQUENCE [LARGE SCALE GENOMIC DNA]</scope>
    <source>
        <strain evidence="2">RIFCSPLOWO2_12_FULL_64_10</strain>
    </source>
</reference>
<dbReference type="PANTHER" id="PTHR23404">
    <property type="entry name" value="MOLYBDOPTERIN SYNTHASE RELATED"/>
    <property type="match status" value="1"/>
</dbReference>
<dbReference type="GO" id="GO:0006777">
    <property type="term" value="P:Mo-molybdopterin cofactor biosynthetic process"/>
    <property type="evidence" value="ECO:0007669"/>
    <property type="project" value="InterPro"/>
</dbReference>
<protein>
    <submittedName>
        <fullName evidence="1">Molybdenum cofactor biosynthesis protein MoaE</fullName>
    </submittedName>
</protein>
<sequence>MRPDALFDLVRSDADGAVVTFAGVVRDNSLGRETEHLVYDAYREMAEKKLREIGAEIRAKWGLDRVAILHRVGRMEVGEISVLIAVASPHRREAFEACHYAIDRLKQTAPIWKKEVWKDGETWVEGARPVGNS</sequence>
<dbReference type="EMBL" id="MFKF01000248">
    <property type="protein sequence ID" value="OGG48453.1"/>
    <property type="molecule type" value="Genomic_DNA"/>
</dbReference>
<dbReference type="SUPFAM" id="SSF54690">
    <property type="entry name" value="Molybdopterin synthase subunit MoaE"/>
    <property type="match status" value="1"/>
</dbReference>
<dbReference type="AlphaFoldDB" id="A0A1F6CGU1"/>
<comment type="caution">
    <text evidence="1">The sequence shown here is derived from an EMBL/GenBank/DDBJ whole genome shotgun (WGS) entry which is preliminary data.</text>
</comment>
<name>A0A1F6CGU1_HANXR</name>
<dbReference type="Proteomes" id="UP000178606">
    <property type="component" value="Unassembled WGS sequence"/>
</dbReference>
<organism evidence="1 2">
    <name type="scientific">Handelsmanbacteria sp. (strain RIFCSPLOWO2_12_FULL_64_10)</name>
    <dbReference type="NCBI Taxonomy" id="1817868"/>
    <lineage>
        <taxon>Bacteria</taxon>
        <taxon>Candidatus Handelsmaniibacteriota</taxon>
    </lineage>
</organism>
<dbReference type="Gene3D" id="3.90.1170.40">
    <property type="entry name" value="Molybdopterin biosynthesis MoaE subunit"/>
    <property type="match status" value="1"/>
</dbReference>
<dbReference type="InterPro" id="IPR003448">
    <property type="entry name" value="Mopterin_biosynth_MoaE"/>
</dbReference>
<dbReference type="InterPro" id="IPR036563">
    <property type="entry name" value="MoaE_sf"/>
</dbReference>
<evidence type="ECO:0000313" key="2">
    <source>
        <dbReference type="Proteomes" id="UP000178606"/>
    </source>
</evidence>
<proteinExistence type="predicted"/>
<gene>
    <name evidence="1" type="ORF">A3F84_25670</name>
</gene>